<dbReference type="Proteomes" id="UP001642360">
    <property type="component" value="Unassembled WGS sequence"/>
</dbReference>
<proteinExistence type="predicted"/>
<gene>
    <name evidence="2" type="ORF">ILEXP_LOCUS6930</name>
</gene>
<evidence type="ECO:0000313" key="3">
    <source>
        <dbReference type="Proteomes" id="UP001642360"/>
    </source>
</evidence>
<dbReference type="EMBL" id="CAUOFW020000970">
    <property type="protein sequence ID" value="CAK9139536.1"/>
    <property type="molecule type" value="Genomic_DNA"/>
</dbReference>
<protein>
    <submittedName>
        <fullName evidence="2">Uncharacterized protein</fullName>
    </submittedName>
</protein>
<dbReference type="PANTHER" id="PTHR33401:SF2">
    <property type="entry name" value="OS03G0138400 PROTEIN"/>
    <property type="match status" value="1"/>
</dbReference>
<dbReference type="PANTHER" id="PTHR33401">
    <property type="entry name" value="LIGHT-HARVESTING COMPLEX-LIKE PROTEIN OHP2, CHLOROPLASTIC"/>
    <property type="match status" value="1"/>
</dbReference>
<feature type="compositionally biased region" description="Polar residues" evidence="1">
    <location>
        <begin position="1"/>
        <end position="12"/>
    </location>
</feature>
<organism evidence="2 3">
    <name type="scientific">Ilex paraguariensis</name>
    <name type="common">yerba mate</name>
    <dbReference type="NCBI Taxonomy" id="185542"/>
    <lineage>
        <taxon>Eukaryota</taxon>
        <taxon>Viridiplantae</taxon>
        <taxon>Streptophyta</taxon>
        <taxon>Embryophyta</taxon>
        <taxon>Tracheophyta</taxon>
        <taxon>Spermatophyta</taxon>
        <taxon>Magnoliopsida</taxon>
        <taxon>eudicotyledons</taxon>
        <taxon>Gunneridae</taxon>
        <taxon>Pentapetalae</taxon>
        <taxon>asterids</taxon>
        <taxon>campanulids</taxon>
        <taxon>Aquifoliales</taxon>
        <taxon>Aquifoliaceae</taxon>
        <taxon>Ilex</taxon>
    </lineage>
</organism>
<evidence type="ECO:0000256" key="1">
    <source>
        <dbReference type="SAM" id="MobiDB-lite"/>
    </source>
</evidence>
<keyword evidence="3" id="KW-1185">Reference proteome</keyword>
<reference evidence="2 3" key="1">
    <citation type="submission" date="2024-02" db="EMBL/GenBank/DDBJ databases">
        <authorList>
            <person name="Vignale AGUSTIN F."/>
            <person name="Sosa J E."/>
            <person name="Modenutti C."/>
        </authorList>
    </citation>
    <scope>NUCLEOTIDE SEQUENCE [LARGE SCALE GENOMIC DNA]</scope>
</reference>
<evidence type="ECO:0000313" key="2">
    <source>
        <dbReference type="EMBL" id="CAK9139536.1"/>
    </source>
</evidence>
<name>A0ABC8R3G3_9AQUA</name>
<feature type="region of interest" description="Disordered" evidence="1">
    <location>
        <begin position="1"/>
        <end position="99"/>
    </location>
</feature>
<feature type="compositionally biased region" description="Basic and acidic residues" evidence="1">
    <location>
        <begin position="63"/>
        <end position="74"/>
    </location>
</feature>
<sequence length="99" mass="10949">MDKNSEATTNVKNAGKNKPVTIVASPKIVLNGEREKNDESESLLPSRRGGLSKKLANPRRKVQWNDKNGDKLVEVLEYQPSDVSDSDDEDSDSCICTIM</sequence>
<dbReference type="AlphaFoldDB" id="A0ABC8R3G3"/>
<accession>A0ABC8R3G3</accession>
<comment type="caution">
    <text evidence="2">The sequence shown here is derived from an EMBL/GenBank/DDBJ whole genome shotgun (WGS) entry which is preliminary data.</text>
</comment>